<dbReference type="GO" id="GO:0000160">
    <property type="term" value="P:phosphorelay signal transduction system"/>
    <property type="evidence" value="ECO:0007669"/>
    <property type="project" value="InterPro"/>
</dbReference>
<proteinExistence type="inferred from homology"/>
<comment type="similarity">
    <text evidence="1">Belongs to the AfsR/DnrI/RedD regulatory family.</text>
</comment>
<dbReference type="InterPro" id="IPR036388">
    <property type="entry name" value="WH-like_DNA-bd_sf"/>
</dbReference>
<dbReference type="InterPro" id="IPR016032">
    <property type="entry name" value="Sig_transdc_resp-reg_C-effctor"/>
</dbReference>
<evidence type="ECO:0000313" key="6">
    <source>
        <dbReference type="Proteomes" id="UP000250434"/>
    </source>
</evidence>
<dbReference type="CDD" id="cd15831">
    <property type="entry name" value="BTAD"/>
    <property type="match status" value="1"/>
</dbReference>
<evidence type="ECO:0000313" key="5">
    <source>
        <dbReference type="EMBL" id="AXB48863.1"/>
    </source>
</evidence>
<dbReference type="PANTHER" id="PTHR47691:SF3">
    <property type="entry name" value="HTH-TYPE TRANSCRIPTIONAL REGULATOR RV0890C-RELATED"/>
    <property type="match status" value="1"/>
</dbReference>
<dbReference type="PANTHER" id="PTHR47691">
    <property type="entry name" value="REGULATOR-RELATED"/>
    <property type="match status" value="1"/>
</dbReference>
<dbReference type="InterPro" id="IPR011990">
    <property type="entry name" value="TPR-like_helical_dom_sf"/>
</dbReference>
<dbReference type="InterPro" id="IPR027417">
    <property type="entry name" value="P-loop_NTPase"/>
</dbReference>
<dbReference type="InterPro" id="IPR001867">
    <property type="entry name" value="OmpR/PhoB-type_DNA-bd"/>
</dbReference>
<accession>A0A344LLD9</accession>
<feature type="domain" description="OmpR/PhoB-type" evidence="4">
    <location>
        <begin position="1"/>
        <end position="88"/>
    </location>
</feature>
<keyword evidence="6" id="KW-1185">Reference proteome</keyword>
<dbReference type="GO" id="GO:0006355">
    <property type="term" value="P:regulation of DNA-templated transcription"/>
    <property type="evidence" value="ECO:0007669"/>
    <property type="project" value="InterPro"/>
</dbReference>
<dbReference type="Pfam" id="PF03704">
    <property type="entry name" value="BTAD"/>
    <property type="match status" value="1"/>
</dbReference>
<dbReference type="RefSeq" id="WP_113697957.1">
    <property type="nucleotide sequence ID" value="NZ_CP015163.1"/>
</dbReference>
<dbReference type="Gene3D" id="1.10.10.10">
    <property type="entry name" value="Winged helix-like DNA-binding domain superfamily/Winged helix DNA-binding domain"/>
    <property type="match status" value="1"/>
</dbReference>
<evidence type="ECO:0000256" key="1">
    <source>
        <dbReference type="ARBA" id="ARBA00005820"/>
    </source>
</evidence>
<evidence type="ECO:0000256" key="3">
    <source>
        <dbReference type="PROSITE-ProRule" id="PRU01091"/>
    </source>
</evidence>
<evidence type="ECO:0000259" key="4">
    <source>
        <dbReference type="PROSITE" id="PS51755"/>
    </source>
</evidence>
<dbReference type="SUPFAM" id="SSF46894">
    <property type="entry name" value="C-terminal effector domain of the bipartite response regulators"/>
    <property type="match status" value="1"/>
</dbReference>
<dbReference type="SMART" id="SM01043">
    <property type="entry name" value="BTAD"/>
    <property type="match status" value="1"/>
</dbReference>
<dbReference type="PROSITE" id="PS51755">
    <property type="entry name" value="OMPR_PHOB"/>
    <property type="match status" value="1"/>
</dbReference>
<dbReference type="SUPFAM" id="SSF52540">
    <property type="entry name" value="P-loop containing nucleoside triphosphate hydrolases"/>
    <property type="match status" value="1"/>
</dbReference>
<dbReference type="Proteomes" id="UP000250434">
    <property type="component" value="Chromosome"/>
</dbReference>
<dbReference type="AlphaFoldDB" id="A0A344LLD9"/>
<dbReference type="KEGG" id="aab:A4R43_28325"/>
<dbReference type="OrthoDB" id="9812579at2"/>
<evidence type="ECO:0000256" key="2">
    <source>
        <dbReference type="ARBA" id="ARBA00023125"/>
    </source>
</evidence>
<keyword evidence="2 3" id="KW-0238">DNA-binding</keyword>
<dbReference type="SMART" id="SM00862">
    <property type="entry name" value="Trans_reg_C"/>
    <property type="match status" value="1"/>
</dbReference>
<gene>
    <name evidence="5" type="ORF">A4R43_28325</name>
</gene>
<dbReference type="Gene3D" id="1.25.40.10">
    <property type="entry name" value="Tetratricopeptide repeat domain"/>
    <property type="match status" value="2"/>
</dbReference>
<organism evidence="5 6">
    <name type="scientific">Amycolatopsis albispora</name>
    <dbReference type="NCBI Taxonomy" id="1804986"/>
    <lineage>
        <taxon>Bacteria</taxon>
        <taxon>Bacillati</taxon>
        <taxon>Actinomycetota</taxon>
        <taxon>Actinomycetes</taxon>
        <taxon>Pseudonocardiales</taxon>
        <taxon>Pseudonocardiaceae</taxon>
        <taxon>Amycolatopsis</taxon>
    </lineage>
</organism>
<dbReference type="PRINTS" id="PR00364">
    <property type="entry name" value="DISEASERSIST"/>
</dbReference>
<dbReference type="InterPro" id="IPR005158">
    <property type="entry name" value="BTAD"/>
</dbReference>
<feature type="DNA-binding region" description="OmpR/PhoB-type" evidence="3">
    <location>
        <begin position="1"/>
        <end position="88"/>
    </location>
</feature>
<dbReference type="EMBL" id="CP015163">
    <property type="protein sequence ID" value="AXB48863.1"/>
    <property type="molecule type" value="Genomic_DNA"/>
</dbReference>
<protein>
    <recommendedName>
        <fullName evidence="4">OmpR/PhoB-type domain-containing protein</fullName>
    </recommendedName>
</protein>
<name>A0A344LLD9_9PSEU</name>
<reference evidence="5 6" key="1">
    <citation type="submission" date="2016-04" db="EMBL/GenBank/DDBJ databases">
        <title>Complete genome sequence and analysis of deep-sea sediment isolate, Amycolatopsis sp. WP1.</title>
        <authorList>
            <person name="Wang H."/>
            <person name="Chen S."/>
            <person name="Wu Q."/>
        </authorList>
    </citation>
    <scope>NUCLEOTIDE SEQUENCE [LARGE SCALE GENOMIC DNA]</scope>
    <source>
        <strain evidence="5 6">WP1</strain>
    </source>
</reference>
<dbReference type="GO" id="GO:0003677">
    <property type="term" value="F:DNA binding"/>
    <property type="evidence" value="ECO:0007669"/>
    <property type="project" value="UniProtKB-UniRule"/>
</dbReference>
<dbReference type="SUPFAM" id="SSF48452">
    <property type="entry name" value="TPR-like"/>
    <property type="match status" value="2"/>
</dbReference>
<sequence>MRYGILGPAEVLTATGEPLPVGGPRVRALLTLLLLDAGRVVPAERLLDGLYGGEPPANPVNALQSQVSRLRQAGIAVELLPAGYRLDVAPEQVDAHRFERLADSGRRALAAGDHAGAAARLTEALALWRGPALADAPNAGAAAARLEELRLAALEDRIDADLGRGEHQALVAELGELVAAHPLRERLRGQLVRALHAGGRRAEALSAFEDARRTLADELGVDPSPELAAIHLDVLRAEARPEAPRSTLPTALTSFLGRSGDLRQVSALLGDGRLVTLTGPGGAGKTRLAVEAARHWPGETCLVELAPIDTDVAQAVLSALGLRESTFPADRPATPPADRLVAALATRNLLLVLDNCEHLVDEAAALTARLLAACPALRVLATSREPLAITGEATWPVAPLPVAPPGAPPADAVTYPAVRLFAERAAAVRPGFTVDERTVGDVQRICAALDGLPLAVELAAARVRSLPLGEIAVRLDDRFTLLSRGDRTAAPRHRTLRAVVEWSWDLLDPEEQTLARRLSVFAGGATAAAVAAVCGAGEIGELAEKSLVELGADGRYRMLETIRAFGAEKLAEAGETERLRRAHAEHFLAFAQAAEPQIRSAEQLDWLAALDADYENLLAALRWATEAEPELALRLVAPLCTYWWMRGRRFEGSMLCRDVALRVGPEPPPGLHDEFVLCVANAVAGTPAHEPLDEHLAVVRRFARDWTRPPRYPMVAMVVGLVAGPPDPGTPADRRGPEGFARDPWSQGLALMGTGLKHMLQGDNNGAERLLRDAVDAYRELGERWGLSLALSHYALLLGRRGELAASVTLSDEALALTELIGATDDTTELLYQRADRRRVHGDLAGAEADYERAIHLARRAGTPEALASAFHGLAEIARLRGRYALARELLGRSRAECSTGGFTQEMIQAQLLVTEGRIDEATGAVEAAERRYREALAAPVSARDHTAAADAVDGLAGIALHHGEPKRAAFLLGAAVALRGVRAGDADVTRITTAVRENLGDDAFDRAYARGQALSPPLALDAAGA</sequence>